<dbReference type="Gene3D" id="3.40.50.720">
    <property type="entry name" value="NAD(P)-binding Rossmann-like Domain"/>
    <property type="match status" value="1"/>
</dbReference>
<dbReference type="Pfam" id="PF05368">
    <property type="entry name" value="NmrA"/>
    <property type="match status" value="1"/>
</dbReference>
<name>A0ABR2Z0J0_9CHLO</name>
<keyword evidence="5" id="KW-1185">Reference proteome</keyword>
<protein>
    <recommendedName>
        <fullName evidence="3">NmrA-like domain-containing protein</fullName>
    </recommendedName>
</protein>
<gene>
    <name evidence="4" type="ORF">WJX75_007062</name>
</gene>
<keyword evidence="2" id="KW-0560">Oxidoreductase</keyword>
<comment type="caution">
    <text evidence="4">The sequence shown here is derived from an EMBL/GenBank/DDBJ whole genome shotgun (WGS) entry which is preliminary data.</text>
</comment>
<accession>A0ABR2Z0J0</accession>
<evidence type="ECO:0000313" key="5">
    <source>
        <dbReference type="Proteomes" id="UP001491310"/>
    </source>
</evidence>
<organism evidence="4 5">
    <name type="scientific">Coccomyxa subellipsoidea</name>
    <dbReference type="NCBI Taxonomy" id="248742"/>
    <lineage>
        <taxon>Eukaryota</taxon>
        <taxon>Viridiplantae</taxon>
        <taxon>Chlorophyta</taxon>
        <taxon>core chlorophytes</taxon>
        <taxon>Trebouxiophyceae</taxon>
        <taxon>Trebouxiophyceae incertae sedis</taxon>
        <taxon>Coccomyxaceae</taxon>
        <taxon>Coccomyxa</taxon>
    </lineage>
</organism>
<dbReference type="EMBL" id="JALJOT010000002">
    <property type="protein sequence ID" value="KAK9917677.1"/>
    <property type="molecule type" value="Genomic_DNA"/>
</dbReference>
<dbReference type="Proteomes" id="UP001491310">
    <property type="component" value="Unassembled WGS sequence"/>
</dbReference>
<dbReference type="InterPro" id="IPR036291">
    <property type="entry name" value="NAD(P)-bd_dom_sf"/>
</dbReference>
<dbReference type="SUPFAM" id="SSF51735">
    <property type="entry name" value="NAD(P)-binding Rossmann-fold domains"/>
    <property type="match status" value="1"/>
</dbReference>
<sequence>MPIRNVLVCGATGHLGTYLTNGLLESRHDFDVSILLRETSAQEPSKKAIVQVLESRGANVVFVPDISYTVEGLTVSLQGFDCVLSVVGTPTVDCQYILLEAAKRAGEMLHVVSQGFDSPTPRFDWEGWFDFAECVQYIVSQGWATVDNAWNIARGE</sequence>
<dbReference type="PANTHER" id="PTHR47706">
    <property type="entry name" value="NMRA-LIKE FAMILY PROTEIN"/>
    <property type="match status" value="1"/>
</dbReference>
<dbReference type="InterPro" id="IPR008030">
    <property type="entry name" value="NmrA-like"/>
</dbReference>
<evidence type="ECO:0000259" key="3">
    <source>
        <dbReference type="Pfam" id="PF05368"/>
    </source>
</evidence>
<evidence type="ECO:0000313" key="4">
    <source>
        <dbReference type="EMBL" id="KAK9917677.1"/>
    </source>
</evidence>
<reference evidence="4 5" key="1">
    <citation type="journal article" date="2024" name="Nat. Commun.">
        <title>Phylogenomics reveals the evolutionary origins of lichenization in chlorophyte algae.</title>
        <authorList>
            <person name="Puginier C."/>
            <person name="Libourel C."/>
            <person name="Otte J."/>
            <person name="Skaloud P."/>
            <person name="Haon M."/>
            <person name="Grisel S."/>
            <person name="Petersen M."/>
            <person name="Berrin J.G."/>
            <person name="Delaux P.M."/>
            <person name="Dal Grande F."/>
            <person name="Keller J."/>
        </authorList>
    </citation>
    <scope>NUCLEOTIDE SEQUENCE [LARGE SCALE GENOMIC DNA]</scope>
    <source>
        <strain evidence="4 5">SAG 216-7</strain>
    </source>
</reference>
<evidence type="ECO:0000256" key="1">
    <source>
        <dbReference type="ARBA" id="ARBA00022857"/>
    </source>
</evidence>
<dbReference type="InterPro" id="IPR051609">
    <property type="entry name" value="NmrA/Isoflavone_reductase-like"/>
</dbReference>
<evidence type="ECO:0000256" key="2">
    <source>
        <dbReference type="ARBA" id="ARBA00023002"/>
    </source>
</evidence>
<feature type="domain" description="NmrA-like" evidence="3">
    <location>
        <begin position="5"/>
        <end position="113"/>
    </location>
</feature>
<keyword evidence="1" id="KW-0521">NADP</keyword>
<dbReference type="PANTHER" id="PTHR47706:SF9">
    <property type="entry name" value="NMRA-LIKE DOMAIN-CONTAINING PROTEIN-RELATED"/>
    <property type="match status" value="1"/>
</dbReference>
<proteinExistence type="predicted"/>